<dbReference type="GO" id="GO:0048188">
    <property type="term" value="C:Set1C/COMPASS complex"/>
    <property type="evidence" value="ECO:0007669"/>
    <property type="project" value="InterPro"/>
</dbReference>
<evidence type="ECO:0000256" key="1">
    <source>
        <dbReference type="ARBA" id="ARBA00004123"/>
    </source>
</evidence>
<dbReference type="InterPro" id="IPR013320">
    <property type="entry name" value="ConA-like_dom_sf"/>
</dbReference>
<sequence>MRTGDLQAPVGYDKWSYGVRSIGGSKIHCSRREDHWGGEPFESGDVVGCGISMVSDGSEKEEERVGTDAGTTGGRGQQPRGNENHIRFFKNGLPMGEFVISKGKREGGAAFIVPNGVYYPAISLYMGATVKVNFGPNFIYPPRKLPTGLKFRPMSNLCHPPLSVEESSVKVAKERSFRKVDIQQKFLELVQTETRVLADAYHNHRKKHIIDVWKERTKRNLKIEDLENDEFFPTDRDILTRML</sequence>
<dbReference type="CDD" id="cd12872">
    <property type="entry name" value="SPRY_Ash2"/>
    <property type="match status" value="1"/>
</dbReference>
<dbReference type="SUPFAM" id="SSF49899">
    <property type="entry name" value="Concanavalin A-like lectins/glucanases"/>
    <property type="match status" value="1"/>
</dbReference>
<dbReference type="Gene3D" id="2.60.120.920">
    <property type="match status" value="1"/>
</dbReference>
<protein>
    <recommendedName>
        <fullName evidence="4">SPRY domain-containing protein</fullName>
    </recommendedName>
</protein>
<feature type="non-terminal residue" evidence="5">
    <location>
        <position position="1"/>
    </location>
</feature>
<feature type="region of interest" description="Disordered" evidence="3">
    <location>
        <begin position="55"/>
        <end position="83"/>
    </location>
</feature>
<proteinExistence type="predicted"/>
<dbReference type="PANTHER" id="PTHR10598">
    <property type="entry name" value="SET1/ASH2 HISTONE METHYLTRANSFERASE COMPLEX SUBUNIT ASH2"/>
    <property type="match status" value="1"/>
</dbReference>
<evidence type="ECO:0000313" key="5">
    <source>
        <dbReference type="EMBL" id="OEU14687.1"/>
    </source>
</evidence>
<reference evidence="5 6" key="1">
    <citation type="submission" date="2016-09" db="EMBL/GenBank/DDBJ databases">
        <title>Extensive genetic diversity and differential bi-allelic expression allows diatom success in the polar Southern Ocean.</title>
        <authorList>
            <consortium name="DOE Joint Genome Institute"/>
            <person name="Mock T."/>
            <person name="Otillar R.P."/>
            <person name="Strauss J."/>
            <person name="Dupont C."/>
            <person name="Frickenhaus S."/>
            <person name="Maumus F."/>
            <person name="Mcmullan M."/>
            <person name="Sanges R."/>
            <person name="Schmutz J."/>
            <person name="Toseland A."/>
            <person name="Valas R."/>
            <person name="Veluchamy A."/>
            <person name="Ward B.J."/>
            <person name="Allen A."/>
            <person name="Barry K."/>
            <person name="Falciatore A."/>
            <person name="Ferrante M."/>
            <person name="Fortunato A.E."/>
            <person name="Gloeckner G."/>
            <person name="Gruber A."/>
            <person name="Hipkin R."/>
            <person name="Janech M."/>
            <person name="Kroth P."/>
            <person name="Leese F."/>
            <person name="Lindquist E."/>
            <person name="Lyon B.R."/>
            <person name="Martin J."/>
            <person name="Mayer C."/>
            <person name="Parker M."/>
            <person name="Quesneville H."/>
            <person name="Raymond J."/>
            <person name="Uhlig C."/>
            <person name="Valentin K.U."/>
            <person name="Worden A.Z."/>
            <person name="Armbrust E.V."/>
            <person name="Bowler C."/>
            <person name="Green B."/>
            <person name="Moulton V."/>
            <person name="Van Oosterhout C."/>
            <person name="Grigoriev I."/>
        </authorList>
    </citation>
    <scope>NUCLEOTIDE SEQUENCE [LARGE SCALE GENOMIC DNA]</scope>
    <source>
        <strain evidence="5 6">CCMP1102</strain>
    </source>
</reference>
<dbReference type="SMART" id="SM00449">
    <property type="entry name" value="SPRY"/>
    <property type="match status" value="1"/>
</dbReference>
<dbReference type="InterPro" id="IPR043136">
    <property type="entry name" value="B30.2/SPRY_sf"/>
</dbReference>
<keyword evidence="6" id="KW-1185">Reference proteome</keyword>
<evidence type="ECO:0000256" key="3">
    <source>
        <dbReference type="SAM" id="MobiDB-lite"/>
    </source>
</evidence>
<dbReference type="InterPro" id="IPR037353">
    <property type="entry name" value="ASH2"/>
</dbReference>
<dbReference type="KEGG" id="fcy:FRACYDRAFT_269639"/>
<evidence type="ECO:0000256" key="2">
    <source>
        <dbReference type="ARBA" id="ARBA00023242"/>
    </source>
</evidence>
<dbReference type="OrthoDB" id="10266026at2759"/>
<name>A0A1E7F956_9STRA</name>
<gene>
    <name evidence="5" type="ORF">FRACYDRAFT_269639</name>
</gene>
<dbReference type="AlphaFoldDB" id="A0A1E7F956"/>
<evidence type="ECO:0000313" key="6">
    <source>
        <dbReference type="Proteomes" id="UP000095751"/>
    </source>
</evidence>
<dbReference type="PANTHER" id="PTHR10598:SF0">
    <property type="entry name" value="SET1_ASH2 HISTONE METHYLTRANSFERASE COMPLEX SUBUNIT ASH2"/>
    <property type="match status" value="1"/>
</dbReference>
<comment type="subcellular location">
    <subcellularLocation>
        <location evidence="1">Nucleus</location>
    </subcellularLocation>
</comment>
<feature type="compositionally biased region" description="Basic and acidic residues" evidence="3">
    <location>
        <begin position="57"/>
        <end position="66"/>
    </location>
</feature>
<keyword evidence="2" id="KW-0539">Nucleus</keyword>
<evidence type="ECO:0000259" key="4">
    <source>
        <dbReference type="SMART" id="SM00449"/>
    </source>
</evidence>
<dbReference type="EMBL" id="KV784360">
    <property type="protein sequence ID" value="OEU14687.1"/>
    <property type="molecule type" value="Genomic_DNA"/>
</dbReference>
<accession>A0A1E7F956</accession>
<dbReference type="Proteomes" id="UP000095751">
    <property type="component" value="Unassembled WGS sequence"/>
</dbReference>
<dbReference type="InParanoid" id="A0A1E7F956"/>
<organism evidence="5 6">
    <name type="scientific">Fragilariopsis cylindrus CCMP1102</name>
    <dbReference type="NCBI Taxonomy" id="635003"/>
    <lineage>
        <taxon>Eukaryota</taxon>
        <taxon>Sar</taxon>
        <taxon>Stramenopiles</taxon>
        <taxon>Ochrophyta</taxon>
        <taxon>Bacillariophyta</taxon>
        <taxon>Bacillariophyceae</taxon>
        <taxon>Bacillariophycidae</taxon>
        <taxon>Bacillariales</taxon>
        <taxon>Bacillariaceae</taxon>
        <taxon>Fragilariopsis</taxon>
    </lineage>
</organism>
<dbReference type="InterPro" id="IPR003877">
    <property type="entry name" value="SPRY_dom"/>
</dbReference>
<dbReference type="GO" id="GO:0000976">
    <property type="term" value="F:transcription cis-regulatory region binding"/>
    <property type="evidence" value="ECO:0007669"/>
    <property type="project" value="TreeGrafter"/>
</dbReference>
<feature type="domain" description="SPRY" evidence="4">
    <location>
        <begin position="2"/>
        <end position="138"/>
    </location>
</feature>